<dbReference type="EMBL" id="MNCJ02000325">
    <property type="protein sequence ID" value="KAF5785328.1"/>
    <property type="molecule type" value="Genomic_DNA"/>
</dbReference>
<dbReference type="Gramene" id="mRNA:HanXRQr2_Chr10g0427391">
    <property type="protein sequence ID" value="mRNA:HanXRQr2_Chr10g0427391"/>
    <property type="gene ID" value="HanXRQr2_Chr10g0427391"/>
</dbReference>
<reference evidence="2 4" key="1">
    <citation type="journal article" date="2017" name="Nature">
        <title>The sunflower genome provides insights into oil metabolism, flowering and Asterid evolution.</title>
        <authorList>
            <person name="Badouin H."/>
            <person name="Gouzy J."/>
            <person name="Grassa C.J."/>
            <person name="Murat F."/>
            <person name="Staton S.E."/>
            <person name="Cottret L."/>
            <person name="Lelandais-Briere C."/>
            <person name="Owens G.L."/>
            <person name="Carrere S."/>
            <person name="Mayjonade B."/>
            <person name="Legrand L."/>
            <person name="Gill N."/>
            <person name="Kane N.C."/>
            <person name="Bowers J.E."/>
            <person name="Hubner S."/>
            <person name="Bellec A."/>
            <person name="Berard A."/>
            <person name="Berges H."/>
            <person name="Blanchet N."/>
            <person name="Boniface M.C."/>
            <person name="Brunel D."/>
            <person name="Catrice O."/>
            <person name="Chaidir N."/>
            <person name="Claudel C."/>
            <person name="Donnadieu C."/>
            <person name="Faraut T."/>
            <person name="Fievet G."/>
            <person name="Helmstetter N."/>
            <person name="King M."/>
            <person name="Knapp S.J."/>
            <person name="Lai Z."/>
            <person name="Le Paslier M.C."/>
            <person name="Lippi Y."/>
            <person name="Lorenzon L."/>
            <person name="Mandel J.R."/>
            <person name="Marage G."/>
            <person name="Marchand G."/>
            <person name="Marquand E."/>
            <person name="Bret-Mestries E."/>
            <person name="Morien E."/>
            <person name="Nambeesan S."/>
            <person name="Nguyen T."/>
            <person name="Pegot-Espagnet P."/>
            <person name="Pouilly N."/>
            <person name="Raftis F."/>
            <person name="Sallet E."/>
            <person name="Schiex T."/>
            <person name="Thomas J."/>
            <person name="Vandecasteele C."/>
            <person name="Vares D."/>
            <person name="Vear F."/>
            <person name="Vautrin S."/>
            <person name="Crespi M."/>
            <person name="Mangin B."/>
            <person name="Burke J.M."/>
            <person name="Salse J."/>
            <person name="Munos S."/>
            <person name="Vincourt P."/>
            <person name="Rieseberg L.H."/>
            <person name="Langlade N.B."/>
        </authorList>
    </citation>
    <scope>NUCLEOTIDE SEQUENCE [LARGE SCALE GENOMIC DNA]</scope>
    <source>
        <strain evidence="4">cv. SF193</strain>
        <tissue evidence="2">Leaves</tissue>
    </source>
</reference>
<dbReference type="AlphaFoldDB" id="A0A251TIG7"/>
<evidence type="ECO:0000313" key="4">
    <source>
        <dbReference type="Proteomes" id="UP000215914"/>
    </source>
</evidence>
<dbReference type="PANTHER" id="PTHR31087:SF22">
    <property type="entry name" value="PROTEIN LURP-ONE-RELATED 8"/>
    <property type="match status" value="1"/>
</dbReference>
<dbReference type="InterPro" id="IPR007612">
    <property type="entry name" value="LOR"/>
</dbReference>
<sequence length="220" mass="24836">MPKVYPKTVVIPALVSSDNKQRFLNESSTAGRNLNPEILTVWKKSLLFNCYGFTVFDTKGNLVFRVDNYAAGNKAEIVLMDASGRSLLTIRRKRLSLTESWLVYDGETTVNPRFSVTKNVNFLNTKSLAHVSTTGSPKNRNKKNVAYEIEGSYSQRSCVMYDDRRRRIAELKRKEAVRGVVFGGDVFRLVVQPEIDSTIPMALVVLLDQMFGGHSRKFTS</sequence>
<protein>
    <submittedName>
        <fullName evidence="3">Putative tubby C-terminal-like domain-containing protein</fullName>
    </submittedName>
    <submittedName>
        <fullName evidence="2">Tubby-like protein</fullName>
    </submittedName>
</protein>
<dbReference type="OMA" id="NPRFCVR"/>
<dbReference type="EMBL" id="CM007899">
    <property type="protein sequence ID" value="OTG10356.1"/>
    <property type="molecule type" value="Genomic_DNA"/>
</dbReference>
<dbReference type="PANTHER" id="PTHR31087">
    <property type="match status" value="1"/>
</dbReference>
<dbReference type="InterPro" id="IPR025659">
    <property type="entry name" value="Tubby-like_C"/>
</dbReference>
<reference evidence="2" key="3">
    <citation type="submission" date="2020-06" db="EMBL/GenBank/DDBJ databases">
        <title>Helianthus annuus Genome sequencing and assembly Release 2.</title>
        <authorList>
            <person name="Gouzy J."/>
            <person name="Langlade N."/>
            <person name="Munos S."/>
        </authorList>
    </citation>
    <scope>NUCLEOTIDE SEQUENCE</scope>
    <source>
        <tissue evidence="2">Leaves</tissue>
    </source>
</reference>
<proteinExistence type="inferred from homology"/>
<dbReference type="InParanoid" id="A0A251TIG7"/>
<dbReference type="OrthoDB" id="748129at2759"/>
<evidence type="ECO:0000256" key="1">
    <source>
        <dbReference type="ARBA" id="ARBA00005437"/>
    </source>
</evidence>
<organism evidence="3 4">
    <name type="scientific">Helianthus annuus</name>
    <name type="common">Common sunflower</name>
    <dbReference type="NCBI Taxonomy" id="4232"/>
    <lineage>
        <taxon>Eukaryota</taxon>
        <taxon>Viridiplantae</taxon>
        <taxon>Streptophyta</taxon>
        <taxon>Embryophyta</taxon>
        <taxon>Tracheophyta</taxon>
        <taxon>Spermatophyta</taxon>
        <taxon>Magnoliopsida</taxon>
        <taxon>eudicotyledons</taxon>
        <taxon>Gunneridae</taxon>
        <taxon>Pentapetalae</taxon>
        <taxon>asterids</taxon>
        <taxon>campanulids</taxon>
        <taxon>Asterales</taxon>
        <taxon>Asteraceae</taxon>
        <taxon>Asteroideae</taxon>
        <taxon>Heliantheae alliance</taxon>
        <taxon>Heliantheae</taxon>
        <taxon>Helianthus</taxon>
    </lineage>
</organism>
<gene>
    <name evidence="3" type="ORF">HannXRQ_Chr10g0286681</name>
    <name evidence="2" type="ORF">HanXRQr2_Chr10g0427391</name>
</gene>
<comment type="similarity">
    <text evidence="1">Belongs to the LOR family.</text>
</comment>
<evidence type="ECO:0000313" key="2">
    <source>
        <dbReference type="EMBL" id="KAF5785328.1"/>
    </source>
</evidence>
<keyword evidence="4" id="KW-1185">Reference proteome</keyword>
<name>A0A251TIG7_HELAN</name>
<dbReference type="FunCoup" id="A0A251TIG7">
    <property type="interactions" value="3"/>
</dbReference>
<dbReference type="Pfam" id="PF04525">
    <property type="entry name" value="LOR"/>
    <property type="match status" value="1"/>
</dbReference>
<accession>A0A251TIG7</accession>
<dbReference type="Proteomes" id="UP000215914">
    <property type="component" value="Chromosome 10"/>
</dbReference>
<evidence type="ECO:0000313" key="3">
    <source>
        <dbReference type="EMBL" id="OTG10356.1"/>
    </source>
</evidence>
<dbReference type="Gene3D" id="2.40.160.200">
    <property type="entry name" value="LURP1-related"/>
    <property type="match status" value="1"/>
</dbReference>
<reference evidence="3" key="2">
    <citation type="submission" date="2017-02" db="EMBL/GenBank/DDBJ databases">
        <title>Sunflower complete genome.</title>
        <authorList>
            <person name="Langlade N."/>
            <person name="Munos S."/>
        </authorList>
    </citation>
    <scope>NUCLEOTIDE SEQUENCE [LARGE SCALE GENOMIC DNA]</scope>
    <source>
        <tissue evidence="3">Leaves</tissue>
    </source>
</reference>
<dbReference type="InterPro" id="IPR038595">
    <property type="entry name" value="LOR_sf"/>
</dbReference>
<dbReference type="SUPFAM" id="SSF54518">
    <property type="entry name" value="Tubby C-terminal domain-like"/>
    <property type="match status" value="1"/>
</dbReference>